<sequence length="369" mass="41849">MTGTNTELWVEQGDIGKVIFKAVPIPDLKKNEILCRIDTFGLSANNVTYAMLGRSYRYFDFFPVAGDTEKKYGKVPVWGMATVTRSNHTEIPTGERIYGYFPLAQYEVIKVSSSGFTPAFFYTERPHLPADRKVYNQLFRQKGDPFYDAKHEGEMMLFRPLYWTSFFLDDYINENGYFNAKTVVISSASSKTAFCYAFLAKQRGIHTIALTSPSNVGFVKSLGFYDDIVTYENLKQLPKVDSLYVDVSGSKDLAKQVHEHLGSNLKRALSVGMSNAGEAKGEFPEGTEIFFAPPWMKKRQEELRGTLLDIMRKSWKSSMDRVEDWVKVQRLTGTANVEKTWLAMVNGRTPPDIGYVLSLWDNPPIGSKL</sequence>
<accession>A0A507EGE9</accession>
<reference evidence="1 2" key="1">
    <citation type="journal article" date="2019" name="Sci. Rep.">
        <title>Comparative genomics of chytrid fungi reveal insights into the obligate biotrophic and pathogenic lifestyle of Synchytrium endobioticum.</title>
        <authorList>
            <person name="van de Vossenberg B.T.L.H."/>
            <person name="Warris S."/>
            <person name="Nguyen H.D.T."/>
            <person name="van Gent-Pelzer M.P.E."/>
            <person name="Joly D.L."/>
            <person name="van de Geest H.C."/>
            <person name="Bonants P.J.M."/>
            <person name="Smith D.S."/>
            <person name="Levesque C.A."/>
            <person name="van der Lee T.A.J."/>
        </authorList>
    </citation>
    <scope>NUCLEOTIDE SEQUENCE [LARGE SCALE GENOMIC DNA]</scope>
    <source>
        <strain evidence="1 2">CBS 809.83</strain>
    </source>
</reference>
<dbReference type="InterPro" id="IPR021276">
    <property type="entry name" value="DUF2855"/>
</dbReference>
<dbReference type="EMBL" id="QEAQ01000001">
    <property type="protein sequence ID" value="TPX62862.1"/>
    <property type="molecule type" value="Genomic_DNA"/>
</dbReference>
<keyword evidence="2" id="KW-1185">Reference proteome</keyword>
<dbReference type="Gene3D" id="3.40.50.720">
    <property type="entry name" value="NAD(P)-binding Rossmann-like Domain"/>
    <property type="match status" value="1"/>
</dbReference>
<evidence type="ECO:0008006" key="3">
    <source>
        <dbReference type="Google" id="ProtNLM"/>
    </source>
</evidence>
<dbReference type="AlphaFoldDB" id="A0A507EGE9"/>
<organism evidence="1 2">
    <name type="scientific">Powellomyces hirtus</name>
    <dbReference type="NCBI Taxonomy" id="109895"/>
    <lineage>
        <taxon>Eukaryota</taxon>
        <taxon>Fungi</taxon>
        <taxon>Fungi incertae sedis</taxon>
        <taxon>Chytridiomycota</taxon>
        <taxon>Chytridiomycota incertae sedis</taxon>
        <taxon>Chytridiomycetes</taxon>
        <taxon>Spizellomycetales</taxon>
        <taxon>Powellomycetaceae</taxon>
        <taxon>Powellomyces</taxon>
    </lineage>
</organism>
<dbReference type="Proteomes" id="UP000318582">
    <property type="component" value="Unassembled WGS sequence"/>
</dbReference>
<gene>
    <name evidence="1" type="ORF">PhCBS80983_g00124</name>
</gene>
<dbReference type="SUPFAM" id="SSF50129">
    <property type="entry name" value="GroES-like"/>
    <property type="match status" value="1"/>
</dbReference>
<evidence type="ECO:0000313" key="1">
    <source>
        <dbReference type="EMBL" id="TPX62862.1"/>
    </source>
</evidence>
<protein>
    <recommendedName>
        <fullName evidence="3">DUF2855 family protein</fullName>
    </recommendedName>
</protein>
<comment type="caution">
    <text evidence="1">The sequence shown here is derived from an EMBL/GenBank/DDBJ whole genome shotgun (WGS) entry which is preliminary data.</text>
</comment>
<name>A0A507EGE9_9FUNG</name>
<dbReference type="InterPro" id="IPR011032">
    <property type="entry name" value="GroES-like_sf"/>
</dbReference>
<evidence type="ECO:0000313" key="2">
    <source>
        <dbReference type="Proteomes" id="UP000318582"/>
    </source>
</evidence>
<dbReference type="Pfam" id="PF11017">
    <property type="entry name" value="DUF2855"/>
    <property type="match status" value="1"/>
</dbReference>
<proteinExistence type="predicted"/>